<organism evidence="1 2">
    <name type="scientific">Hygrophoropsis aurantiaca</name>
    <dbReference type="NCBI Taxonomy" id="72124"/>
    <lineage>
        <taxon>Eukaryota</taxon>
        <taxon>Fungi</taxon>
        <taxon>Dikarya</taxon>
        <taxon>Basidiomycota</taxon>
        <taxon>Agaricomycotina</taxon>
        <taxon>Agaricomycetes</taxon>
        <taxon>Agaricomycetidae</taxon>
        <taxon>Boletales</taxon>
        <taxon>Coniophorineae</taxon>
        <taxon>Hygrophoropsidaceae</taxon>
        <taxon>Hygrophoropsis</taxon>
    </lineage>
</organism>
<evidence type="ECO:0000313" key="1">
    <source>
        <dbReference type="EMBL" id="KAH7910973.1"/>
    </source>
</evidence>
<evidence type="ECO:0000313" key="2">
    <source>
        <dbReference type="Proteomes" id="UP000790377"/>
    </source>
</evidence>
<dbReference type="EMBL" id="MU267694">
    <property type="protein sequence ID" value="KAH7910973.1"/>
    <property type="molecule type" value="Genomic_DNA"/>
</dbReference>
<accession>A0ACB8AD33</accession>
<name>A0ACB8AD33_9AGAM</name>
<gene>
    <name evidence="1" type="ORF">BJ138DRAFT_1151762</name>
</gene>
<reference evidence="1" key="1">
    <citation type="journal article" date="2021" name="New Phytol.">
        <title>Evolutionary innovations through gain and loss of genes in the ectomycorrhizal Boletales.</title>
        <authorList>
            <person name="Wu G."/>
            <person name="Miyauchi S."/>
            <person name="Morin E."/>
            <person name="Kuo A."/>
            <person name="Drula E."/>
            <person name="Varga T."/>
            <person name="Kohler A."/>
            <person name="Feng B."/>
            <person name="Cao Y."/>
            <person name="Lipzen A."/>
            <person name="Daum C."/>
            <person name="Hundley H."/>
            <person name="Pangilinan J."/>
            <person name="Johnson J."/>
            <person name="Barry K."/>
            <person name="LaButti K."/>
            <person name="Ng V."/>
            <person name="Ahrendt S."/>
            <person name="Min B."/>
            <person name="Choi I.G."/>
            <person name="Park H."/>
            <person name="Plett J.M."/>
            <person name="Magnuson J."/>
            <person name="Spatafora J.W."/>
            <person name="Nagy L.G."/>
            <person name="Henrissat B."/>
            <person name="Grigoriev I.V."/>
            <person name="Yang Z.L."/>
            <person name="Xu J."/>
            <person name="Martin F.M."/>
        </authorList>
    </citation>
    <scope>NUCLEOTIDE SEQUENCE</scope>
    <source>
        <strain evidence="1">ATCC 28755</strain>
    </source>
</reference>
<protein>
    <submittedName>
        <fullName evidence="1">Permease for cytosine/purines, uracil, thiamine, allantoin-domain-containing protein</fullName>
    </submittedName>
</protein>
<comment type="caution">
    <text evidence="1">The sequence shown here is derived from an EMBL/GenBank/DDBJ whole genome shotgun (WGS) entry which is preliminary data.</text>
</comment>
<sequence length="533" mass="57628">MSPDVARNYDGKLSVDVDDQRRMELTADPTAQVDDLEVYKPTGWLQRLTLFLARWGVETHGIAPIPAEVRVDTRWYQMFFMWFSANMNILAFSTGTVGPAFFSLGVREALIVVLVVDLVSCIVPAFLAVYGPKIGTRAMVQSRFSFGYYGSIIPSALNAFSMQGFLILNSIIGGQTLASVSSHISDNVGIVIISVISLVVTFCGYRIIHWYESLAWIPSVIAFIVMLAVGYPQLHANQSALVAPPTTAGIVSFASTVISSVLSWCTLAADYGVYHSPAASSTRIFAYTWLGLFTASLTGHALGIAFAAAAPGIPSWNAGFDNSSSAGGLFAAVLEPVGGFGKFLTVLVALSIPSACAPSMYSFGTSFMAIHPWFSYVPRWAYVLISEGVLIPVAIIGAKKFYATFVDILSMIGYWSTCFSAIVIVDHVVCRRCSFTERAYPIATWATPARLPRSCPGVLAFLCGCGALVPFMSQVWYVGPVARTGTGDLGVYVGFIVSGLTYAVFRKVEGYWDKRAARTLDSSEEDAEMNKES</sequence>
<proteinExistence type="predicted"/>
<dbReference type="Proteomes" id="UP000790377">
    <property type="component" value="Unassembled WGS sequence"/>
</dbReference>
<keyword evidence="2" id="KW-1185">Reference proteome</keyword>